<proteinExistence type="predicted"/>
<gene>
    <name evidence="1" type="ORF">MAR_011043</name>
</gene>
<accession>A0ABY7FWS8</accession>
<dbReference type="EMBL" id="CP111025">
    <property type="protein sequence ID" value="WAR25339.1"/>
    <property type="molecule type" value="Genomic_DNA"/>
</dbReference>
<evidence type="ECO:0000313" key="1">
    <source>
        <dbReference type="EMBL" id="WAR25339.1"/>
    </source>
</evidence>
<evidence type="ECO:0000313" key="2">
    <source>
        <dbReference type="Proteomes" id="UP001164746"/>
    </source>
</evidence>
<protein>
    <submittedName>
        <fullName evidence="1">Uncharacterized protein</fullName>
    </submittedName>
</protein>
<keyword evidence="2" id="KW-1185">Reference proteome</keyword>
<sequence>MYLTLLYSSHKPKEKIGPGGQHSSHLPIYKKKKSGLFNILATCPYTKEKPLAHIPKKRTGLFNILATCPYTKEKVRLVQHSSHLPIYQRKGQACSAFKPLAHIPKKRTGLFSILATCPYTKEKDRLVQHSSHLPIYQRKGIE</sequence>
<organism evidence="1 2">
    <name type="scientific">Mya arenaria</name>
    <name type="common">Soft-shell clam</name>
    <dbReference type="NCBI Taxonomy" id="6604"/>
    <lineage>
        <taxon>Eukaryota</taxon>
        <taxon>Metazoa</taxon>
        <taxon>Spiralia</taxon>
        <taxon>Lophotrochozoa</taxon>
        <taxon>Mollusca</taxon>
        <taxon>Bivalvia</taxon>
        <taxon>Autobranchia</taxon>
        <taxon>Heteroconchia</taxon>
        <taxon>Euheterodonta</taxon>
        <taxon>Imparidentia</taxon>
        <taxon>Neoheterodontei</taxon>
        <taxon>Myida</taxon>
        <taxon>Myoidea</taxon>
        <taxon>Myidae</taxon>
        <taxon>Mya</taxon>
    </lineage>
</organism>
<dbReference type="Proteomes" id="UP001164746">
    <property type="component" value="Chromosome 14"/>
</dbReference>
<name>A0ABY7FWS8_MYAAR</name>
<reference evidence="1" key="1">
    <citation type="submission" date="2022-11" db="EMBL/GenBank/DDBJ databases">
        <title>Centuries of genome instability and evolution in soft-shell clam transmissible cancer (bioRxiv).</title>
        <authorList>
            <person name="Hart S.F.M."/>
            <person name="Yonemitsu M.A."/>
            <person name="Giersch R.M."/>
            <person name="Beal B.F."/>
            <person name="Arriagada G."/>
            <person name="Davis B.W."/>
            <person name="Ostrander E.A."/>
            <person name="Goff S.P."/>
            <person name="Metzger M.J."/>
        </authorList>
    </citation>
    <scope>NUCLEOTIDE SEQUENCE</scope>
    <source>
        <strain evidence="1">MELC-2E11</strain>
        <tissue evidence="1">Siphon/mantle</tissue>
    </source>
</reference>